<dbReference type="PANTHER" id="PTHR47737">
    <property type="entry name" value="GLYCINE BETAINE/PROLINE BETAINE TRANSPORT SYSTEM PERMEASE PROTEIN PROW"/>
    <property type="match status" value="1"/>
</dbReference>
<evidence type="ECO:0000256" key="3">
    <source>
        <dbReference type="ARBA" id="ARBA00022475"/>
    </source>
</evidence>
<dbReference type="RefSeq" id="WP_013330883.1">
    <property type="nucleotide sequence ID" value="NZ_CP087224.1"/>
</dbReference>
<dbReference type="GO" id="GO:0031460">
    <property type="term" value="P:glycine betaine transport"/>
    <property type="evidence" value="ECO:0007669"/>
    <property type="project" value="TreeGrafter"/>
</dbReference>
<keyword evidence="5" id="KW-0732">Signal</keyword>
<dbReference type="AlphaFoldDB" id="A0A1B8NYT2"/>
<dbReference type="Gene3D" id="3.40.190.100">
    <property type="entry name" value="Glycine betaine-binding periplasmic protein, domain 2"/>
    <property type="match status" value="1"/>
</dbReference>
<protein>
    <submittedName>
        <fullName evidence="7">Glycine betaine/carnitine transport binding protein GbuC</fullName>
    </submittedName>
</protein>
<dbReference type="OMA" id="LWKPQFL"/>
<dbReference type="GO" id="GO:0043190">
    <property type="term" value="C:ATP-binding cassette (ABC) transporter complex"/>
    <property type="evidence" value="ECO:0007669"/>
    <property type="project" value="InterPro"/>
</dbReference>
<keyword evidence="2" id="KW-0813">Transport</keyword>
<dbReference type="Proteomes" id="UP000092504">
    <property type="component" value="Unassembled WGS sequence"/>
</dbReference>
<feature type="domain" description="ABC-type glycine betaine transport system substrate-binding" evidence="6">
    <location>
        <begin position="25"/>
        <end position="271"/>
    </location>
</feature>
<organism evidence="7 8">
    <name type="scientific">Halomonas elongata</name>
    <dbReference type="NCBI Taxonomy" id="2746"/>
    <lineage>
        <taxon>Bacteria</taxon>
        <taxon>Pseudomonadati</taxon>
        <taxon>Pseudomonadota</taxon>
        <taxon>Gammaproteobacteria</taxon>
        <taxon>Oceanospirillales</taxon>
        <taxon>Halomonadaceae</taxon>
        <taxon>Halomonas</taxon>
    </lineage>
</organism>
<evidence type="ECO:0000256" key="2">
    <source>
        <dbReference type="ARBA" id="ARBA00022448"/>
    </source>
</evidence>
<keyword evidence="4" id="KW-0472">Membrane</keyword>
<proteinExistence type="predicted"/>
<feature type="chain" id="PRO_5008611265" evidence="5">
    <location>
        <begin position="23"/>
        <end position="289"/>
    </location>
</feature>
<accession>A0A1B8NYT2</accession>
<name>A0A1B8NYT2_HALEL</name>
<evidence type="ECO:0000313" key="7">
    <source>
        <dbReference type="EMBL" id="OBX35145.1"/>
    </source>
</evidence>
<evidence type="ECO:0000313" key="8">
    <source>
        <dbReference type="Proteomes" id="UP000092504"/>
    </source>
</evidence>
<dbReference type="PANTHER" id="PTHR47737:SF1">
    <property type="entry name" value="GLYCINE BETAINE_PROLINE BETAINE TRANSPORT SYSTEM PERMEASE PROTEIN PROW"/>
    <property type="match status" value="1"/>
</dbReference>
<dbReference type="Pfam" id="PF04069">
    <property type="entry name" value="OpuAC"/>
    <property type="match status" value="1"/>
</dbReference>
<dbReference type="PATRIC" id="fig|2746.7.peg.4337"/>
<gene>
    <name evidence="7" type="primary">gbuC_5</name>
    <name evidence="7" type="ORF">A8U91_04216</name>
</gene>
<reference evidence="7 8" key="1">
    <citation type="submission" date="2016-06" db="EMBL/GenBank/DDBJ databases">
        <title>Genome sequence of halotolerant plant growth promoting strain of Halomonas elongata HEK1 isolated from salterns of Rann of Kutch, Gujarat, India.</title>
        <authorList>
            <person name="Gaba S."/>
            <person name="Singh R.N."/>
            <person name="Abrol S."/>
            <person name="Kaushik R."/>
            <person name="Saxena A.K."/>
        </authorList>
    </citation>
    <scope>NUCLEOTIDE SEQUENCE [LARGE SCALE GENOMIC DNA]</scope>
    <source>
        <strain evidence="7 8">HEK1</strain>
    </source>
</reference>
<feature type="signal peptide" evidence="5">
    <location>
        <begin position="1"/>
        <end position="22"/>
    </location>
</feature>
<dbReference type="GO" id="GO:0005275">
    <property type="term" value="F:amine transmembrane transporter activity"/>
    <property type="evidence" value="ECO:0007669"/>
    <property type="project" value="TreeGrafter"/>
</dbReference>
<dbReference type="GO" id="GO:0015871">
    <property type="term" value="P:choline transport"/>
    <property type="evidence" value="ECO:0007669"/>
    <property type="project" value="TreeGrafter"/>
</dbReference>
<evidence type="ECO:0000259" key="6">
    <source>
        <dbReference type="Pfam" id="PF04069"/>
    </source>
</evidence>
<evidence type="ECO:0000256" key="4">
    <source>
        <dbReference type="ARBA" id="ARBA00023136"/>
    </source>
</evidence>
<dbReference type="EMBL" id="MAJD01000002">
    <property type="protein sequence ID" value="OBX35145.1"/>
    <property type="molecule type" value="Genomic_DNA"/>
</dbReference>
<dbReference type="GO" id="GO:0015226">
    <property type="term" value="F:carnitine transmembrane transporter activity"/>
    <property type="evidence" value="ECO:0007669"/>
    <property type="project" value="TreeGrafter"/>
</dbReference>
<dbReference type="SUPFAM" id="SSF53850">
    <property type="entry name" value="Periplasmic binding protein-like II"/>
    <property type="match status" value="1"/>
</dbReference>
<evidence type="ECO:0000256" key="5">
    <source>
        <dbReference type="SAM" id="SignalP"/>
    </source>
</evidence>
<dbReference type="CDD" id="cd13639">
    <property type="entry name" value="PBP2_OpuAC_like"/>
    <property type="match status" value="1"/>
</dbReference>
<dbReference type="InterPro" id="IPR007210">
    <property type="entry name" value="ABC_Gly_betaine_transp_sub-bd"/>
</dbReference>
<evidence type="ECO:0000256" key="1">
    <source>
        <dbReference type="ARBA" id="ARBA00004236"/>
    </source>
</evidence>
<keyword evidence="3" id="KW-1003">Cell membrane</keyword>
<dbReference type="Gene3D" id="3.40.190.10">
    <property type="entry name" value="Periplasmic binding protein-like II"/>
    <property type="match status" value="1"/>
</dbReference>
<dbReference type="GeneID" id="91008318"/>
<sequence>MKSITSLLVALGALGVATTASADETLTIGTNNWSENIAVSHLWQQLLEERGYRVELTTTGKSIIFSALAQRDIDISLEVWLPNGDAQYLEPYQDRIDVHDAWYHGAQDELVVPAYLSDIDTMEDLKANASRFEYQGEPTIMGIESGSAIAGETETAIERYELPFRQLNSSSPAMLASLEEAYRKEEPIAVTLWQPHWAYAQYDLKAIEDPEEAYGGGDDIKWMSTAGFAEEHPEITDVLDGWYMSHGQLSDLMLTIEDVGSPEEGVRRWIADHPALIEKWLGDFEDADA</sequence>
<comment type="subcellular location">
    <subcellularLocation>
        <location evidence="1">Cell membrane</location>
    </subcellularLocation>
</comment>
<comment type="caution">
    <text evidence="7">The sequence shown here is derived from an EMBL/GenBank/DDBJ whole genome shotgun (WGS) entry which is preliminary data.</text>
</comment>